<protein>
    <recommendedName>
        <fullName evidence="3">Reverse transcriptase/retrotransposon-derived protein RNase H-like domain-containing protein</fullName>
    </recommendedName>
</protein>
<sequence length="177" mass="19497">MYPTILAYPQPKTLKQLRGFLVITGFCRTWIHGYGKIARPLYTLIKETQRANILLIRWTPEAEAAFQALTQAPVLSLPTGQDFSLYVTEKTALALGVLTQVRGTSLQPVASLSKEIDVVAKGQPHCLRVVAAIAVLVSIGVKIIQGRDLTVWTSHDVNGILTAKGDLWLLDNCLLKY</sequence>
<dbReference type="InterPro" id="IPR043128">
    <property type="entry name" value="Rev_trsase/Diguanyl_cyclase"/>
</dbReference>
<dbReference type="Gene3D" id="3.30.70.270">
    <property type="match status" value="1"/>
</dbReference>
<accession>A0A7N9D1Y1</accession>
<dbReference type="Gene3D" id="3.10.20.370">
    <property type="match status" value="1"/>
</dbReference>
<name>A0A7N9D1Y1_MACFA</name>
<evidence type="ECO:0008006" key="3">
    <source>
        <dbReference type="Google" id="ProtNLM"/>
    </source>
</evidence>
<dbReference type="Proteomes" id="UP000233100">
    <property type="component" value="Chromosome 3"/>
</dbReference>
<reference evidence="1 2" key="1">
    <citation type="submission" date="2013-03" db="EMBL/GenBank/DDBJ databases">
        <authorList>
            <person name="Warren W."/>
            <person name="Wilson R.K."/>
        </authorList>
    </citation>
    <scope>NUCLEOTIDE SEQUENCE</scope>
</reference>
<dbReference type="PANTHER" id="PTHR33064">
    <property type="entry name" value="POL PROTEIN"/>
    <property type="match status" value="1"/>
</dbReference>
<dbReference type="InterPro" id="IPR051320">
    <property type="entry name" value="Viral_Replic_Matur_Polypro"/>
</dbReference>
<dbReference type="Ensembl" id="ENSMFAT00000079817.1">
    <property type="protein sequence ID" value="ENSMFAP00000056126.1"/>
    <property type="gene ID" value="ENSMFAG00000065408.1"/>
</dbReference>
<organism evidence="1 2">
    <name type="scientific">Macaca fascicularis</name>
    <name type="common">Crab-eating macaque</name>
    <name type="synonym">Cynomolgus monkey</name>
    <dbReference type="NCBI Taxonomy" id="9541"/>
    <lineage>
        <taxon>Eukaryota</taxon>
        <taxon>Metazoa</taxon>
        <taxon>Chordata</taxon>
        <taxon>Craniata</taxon>
        <taxon>Vertebrata</taxon>
        <taxon>Euteleostomi</taxon>
        <taxon>Mammalia</taxon>
        <taxon>Eutheria</taxon>
        <taxon>Euarchontoglires</taxon>
        <taxon>Primates</taxon>
        <taxon>Haplorrhini</taxon>
        <taxon>Catarrhini</taxon>
        <taxon>Cercopithecidae</taxon>
        <taxon>Cercopithecinae</taxon>
        <taxon>Macaca</taxon>
    </lineage>
</organism>
<evidence type="ECO:0000313" key="1">
    <source>
        <dbReference type="Ensembl" id="ENSMFAP00000056126.1"/>
    </source>
</evidence>
<dbReference type="SUPFAM" id="SSF56672">
    <property type="entry name" value="DNA/RNA polymerases"/>
    <property type="match status" value="1"/>
</dbReference>
<dbReference type="GeneTree" id="ENSGT01010000225757"/>
<reference evidence="1" key="2">
    <citation type="submission" date="2025-08" db="UniProtKB">
        <authorList>
            <consortium name="Ensembl"/>
        </authorList>
    </citation>
    <scope>IDENTIFICATION</scope>
</reference>
<keyword evidence="2" id="KW-1185">Reference proteome</keyword>
<dbReference type="PANTHER" id="PTHR33064:SF38">
    <property type="entry name" value="LRRGT00076-LIKE"/>
    <property type="match status" value="1"/>
</dbReference>
<proteinExistence type="predicted"/>
<evidence type="ECO:0000313" key="2">
    <source>
        <dbReference type="Proteomes" id="UP000233100"/>
    </source>
</evidence>
<dbReference type="AlphaFoldDB" id="A0A7N9D1Y1"/>
<dbReference type="InterPro" id="IPR043502">
    <property type="entry name" value="DNA/RNA_pol_sf"/>
</dbReference>
<reference evidence="1" key="3">
    <citation type="submission" date="2025-09" db="UniProtKB">
        <authorList>
            <consortium name="Ensembl"/>
        </authorList>
    </citation>
    <scope>IDENTIFICATION</scope>
</reference>